<reference evidence="1" key="1">
    <citation type="submission" date="2022-11" db="EMBL/GenBank/DDBJ databases">
        <title>Taxonomic description of a new Pseudomonas species.</title>
        <authorList>
            <person name="Tambong J.T."/>
        </authorList>
    </citation>
    <scope>NUCLEOTIDE SEQUENCE</scope>
    <source>
        <strain evidence="1">S1Bt42</strain>
    </source>
</reference>
<keyword evidence="2" id="KW-1185">Reference proteome</keyword>
<evidence type="ECO:0000313" key="1">
    <source>
        <dbReference type="EMBL" id="UZW21139.1"/>
    </source>
</evidence>
<accession>A0ABY6QMS5</accession>
<sequence length="209" mass="22967">MKNMIQGFIAAAIVVALGAYGWMHYQTQQEVEAGAAYARQSSALVMQQLAMLSDGDNVTVADFFSSTRKATEELSSCTLAIDSREWRRSHSARDAAKEICSSAKSLISMLSMDAKARLERQSAKVRAEKASAAISKSKNSYEIELLTSQMNEAYDEQIKSLEQEISSIKPNASRVQAFLAADDRAVKTLGVPGLSQDARSRLQQMYPEK</sequence>
<name>A0ABY6QMS5_9PSED</name>
<protein>
    <recommendedName>
        <fullName evidence="3">DUF2570 domain-containing protein</fullName>
    </recommendedName>
</protein>
<dbReference type="RefSeq" id="WP_266249172.1">
    <property type="nucleotide sequence ID" value="NZ_CP112866.1"/>
</dbReference>
<dbReference type="EMBL" id="CP112866">
    <property type="protein sequence ID" value="UZW21139.1"/>
    <property type="molecule type" value="Genomic_DNA"/>
</dbReference>
<dbReference type="Proteomes" id="UP001164116">
    <property type="component" value="Chromosome"/>
</dbReference>
<proteinExistence type="predicted"/>
<gene>
    <name evidence="1" type="ORF">OSC50_12620</name>
</gene>
<evidence type="ECO:0008006" key="3">
    <source>
        <dbReference type="Google" id="ProtNLM"/>
    </source>
</evidence>
<evidence type="ECO:0000313" key="2">
    <source>
        <dbReference type="Proteomes" id="UP001164116"/>
    </source>
</evidence>
<organism evidence="1 2">
    <name type="scientific">Pseudomonas quebecensis</name>
    <dbReference type="NCBI Taxonomy" id="2995174"/>
    <lineage>
        <taxon>Bacteria</taxon>
        <taxon>Pseudomonadati</taxon>
        <taxon>Pseudomonadota</taxon>
        <taxon>Gammaproteobacteria</taxon>
        <taxon>Pseudomonadales</taxon>
        <taxon>Pseudomonadaceae</taxon>
        <taxon>Pseudomonas</taxon>
    </lineage>
</organism>